<evidence type="ECO:0000313" key="3">
    <source>
        <dbReference type="EMBL" id="MBW8268581.1"/>
    </source>
</evidence>
<feature type="transmembrane region" description="Helical" evidence="2">
    <location>
        <begin position="95"/>
        <end position="115"/>
    </location>
</feature>
<feature type="region of interest" description="Disordered" evidence="1">
    <location>
        <begin position="1"/>
        <end position="25"/>
    </location>
</feature>
<keyword evidence="4" id="KW-1185">Reference proteome</keyword>
<evidence type="ECO:0000256" key="2">
    <source>
        <dbReference type="SAM" id="Phobius"/>
    </source>
</evidence>
<gene>
    <name evidence="3" type="ORF">K1J50_03680</name>
</gene>
<protein>
    <submittedName>
        <fullName evidence="3">Rod shape-determining protein MreD</fullName>
    </submittedName>
</protein>
<name>A0ABS7F199_9PROT</name>
<accession>A0ABS7F199</accession>
<organism evidence="3 4">
    <name type="scientific">Caldovatus aquaticus</name>
    <dbReference type="NCBI Taxonomy" id="2865671"/>
    <lineage>
        <taxon>Bacteria</taxon>
        <taxon>Pseudomonadati</taxon>
        <taxon>Pseudomonadota</taxon>
        <taxon>Alphaproteobacteria</taxon>
        <taxon>Acetobacterales</taxon>
        <taxon>Roseomonadaceae</taxon>
        <taxon>Caldovatus</taxon>
    </lineage>
</organism>
<keyword evidence="2" id="KW-0812">Transmembrane</keyword>
<feature type="transmembrane region" description="Helical" evidence="2">
    <location>
        <begin position="159"/>
        <end position="180"/>
    </location>
</feature>
<dbReference type="EMBL" id="JAHZUY010000005">
    <property type="protein sequence ID" value="MBW8268581.1"/>
    <property type="molecule type" value="Genomic_DNA"/>
</dbReference>
<evidence type="ECO:0000313" key="4">
    <source>
        <dbReference type="Proteomes" id="UP001519924"/>
    </source>
</evidence>
<proteinExistence type="predicted"/>
<dbReference type="Proteomes" id="UP001519924">
    <property type="component" value="Unassembled WGS sequence"/>
</dbReference>
<keyword evidence="2" id="KW-0472">Membrane</keyword>
<dbReference type="RefSeq" id="WP_220116089.1">
    <property type="nucleotide sequence ID" value="NZ_JAHZUY010000005.1"/>
</dbReference>
<feature type="compositionally biased region" description="Low complexity" evidence="1">
    <location>
        <begin position="1"/>
        <end position="13"/>
    </location>
</feature>
<keyword evidence="2" id="KW-1133">Transmembrane helix</keyword>
<reference evidence="3 4" key="1">
    <citation type="submission" date="2021-08" db="EMBL/GenBank/DDBJ databases">
        <title>Caldovatus sediminis gen. nov., sp. nov., a moderately thermophilic bacterium isolated from a hot spring.</title>
        <authorList>
            <person name="Hu C.-J."/>
            <person name="Li W.-J."/>
            <person name="Xian W.-D."/>
        </authorList>
    </citation>
    <scope>NUCLEOTIDE SEQUENCE [LARGE SCALE GENOMIC DNA]</scope>
    <source>
        <strain evidence="3 4">SYSU G05006</strain>
    </source>
</reference>
<evidence type="ECO:0000256" key="1">
    <source>
        <dbReference type="SAM" id="MobiDB-lite"/>
    </source>
</evidence>
<sequence length="193" mass="20035">MTRSGPPGGVAPARPAPPGRKEPPPGLLHRLDALGRATLPGAATALLMVLAAAPAGPPGAVAAVCLPAVFFWSVFRPAVMPAPLVFVLGLLQDLLGLAPLGAGVLTLLLAHGAAVRWRRAIARQGFVVVWTLYGAVAAAAMALGWMLQLLLTLRLPPVVPAWHLFLLSTGLYPLLAWPMARLHQAMSRAEAAA</sequence>
<comment type="caution">
    <text evidence="3">The sequence shown here is derived from an EMBL/GenBank/DDBJ whole genome shotgun (WGS) entry which is preliminary data.</text>
</comment>
<feature type="transmembrane region" description="Helical" evidence="2">
    <location>
        <begin position="127"/>
        <end position="147"/>
    </location>
</feature>